<evidence type="ECO:0000313" key="2">
    <source>
        <dbReference type="EMBL" id="CAH0052439.1"/>
    </source>
</evidence>
<accession>A0A9N9ZBX7</accession>
<feature type="compositionally biased region" description="Basic residues" evidence="1">
    <location>
        <begin position="526"/>
        <end position="540"/>
    </location>
</feature>
<proteinExistence type="predicted"/>
<dbReference type="Proteomes" id="UP000775872">
    <property type="component" value="Unassembled WGS sequence"/>
</dbReference>
<keyword evidence="3" id="KW-1185">Reference proteome</keyword>
<gene>
    <name evidence="2" type="ORF">CSOL1703_00015562</name>
</gene>
<dbReference type="EMBL" id="CABFOC020000044">
    <property type="protein sequence ID" value="CAH0052439.1"/>
    <property type="molecule type" value="Genomic_DNA"/>
</dbReference>
<evidence type="ECO:0000256" key="1">
    <source>
        <dbReference type="SAM" id="MobiDB-lite"/>
    </source>
</evidence>
<feature type="region of interest" description="Disordered" evidence="1">
    <location>
        <begin position="271"/>
        <end position="322"/>
    </location>
</feature>
<sequence>MSAHPLECQALELSSAEKCRNEATHAEGLFCWFHSKQVYGLYLGYKRRNARLDALEDEAPGYLKSSNVPLGNQTFQDLVDEKALQEIHAHLFEKYNLIGRVIDARKLHHKHFYSLDFDYGHQAYIGKLSNQRHITLRALENLGKRISELLYEKEQWFTWARQAQDAEEANRDKMQKKIIQEAALFKRHWAVVQARLKSKRQKEEEKRHEAYLEAAYQERMAMGLAEEYGDEEWDPIEDQNSDKRYQYVDLIMHFLWMEVLEQDPTISHIEPVATGNLDDSAPANETSTPAKKPKTKGKKGDASKAVLESKSPQKVRRAESGQKTLLAMQARGPVVTDEKQREPDKSSIETEVDMRKRLKEGVEKDHSKTWGTQLIGSFDNPSETYEKTAPMSDEDIDAAVKEVKEVKLLLFCRLVLAHASLLPAALRASNVEEFLQDAEITHSDLRDLCLKVEAPTMQNIRDACADFARGDDPEDDTDEPIDEEEIENLRDLVTAERRYQHLQSKSWVLEHILDGQSRAAENEKSKSKKKRDKKKSKKTKNTTDEKTKITICGKTIWNHASEKAMSRDGWFQFSIMAKDCDLKHAIPLCRNWSEFSELNHLSLWQFFPVSNWTSWTPNHMVDQLQKLEFFPYLIDQCAELYSRYSQASGRGKARRHHDMVEAKNIIVGHMKRNDPVTRRFLQYMVMRAGEVMVLVRDGKTGRVMTAPPEEHLWTYRQKSGIGRASKNEWVNVLEVGPKFFASSDKLRDWRFAFDDYYEVYMWDFAPCQPASSLSNVIISELRNAWRVTNPRELFSHMEPLMRSLTREETTMRTRRVKPGEDVQSLWDTVNSETAEYSMVELTGNEPVSLKGADLAKRSDLFYNEGNALEDAVLFPDELESNNKKVPFREMNTPIDRIQTAFMKPKLRGWEKIMNGPAKDFASTILNAQDGDKFEKWVWEMPKIWESGLDALRLTEYSNELEEILMRTRVTEVENLDVHGHYQSSSYMDVEERERSIADERLPDKSLDLWPHAFVVNDIVRAFATMAMFFPELDVTAPVTKFIQSGPCESFRNSLLFDPWRRGEAQPDRRGRASYKLRDSEFWDEWDKVWTAGGYYAEHVPLEWNIALRPIIAKLYRAGIIEQWYAQNNREIILGVATANTEPHRPGKLDLFINYHNDYSYFTPRLPPGYIHPDTWPALLPLARKFAREHEGARFALLRLWSAPHFYPILVGLEQRRYTSFLDGVGRTWEFRFMPKDALASEFMAHRVVEMILKLMRRQVGDRVAHRGDLVLVMAEDPKQLLKYATGVTFALETKSWLREVDVWKSFINVDLDVLEGLDPYWWD</sequence>
<protein>
    <recommendedName>
        <fullName evidence="4">Mfs allantoate protein</fullName>
    </recommendedName>
</protein>
<reference evidence="3" key="1">
    <citation type="submission" date="2019-06" db="EMBL/GenBank/DDBJ databases">
        <authorList>
            <person name="Broberg M."/>
        </authorList>
    </citation>
    <scope>NUCLEOTIDE SEQUENCE [LARGE SCALE GENOMIC DNA]</scope>
</reference>
<reference evidence="2 3" key="2">
    <citation type="submission" date="2021-10" db="EMBL/GenBank/DDBJ databases">
        <authorList>
            <person name="Piombo E."/>
        </authorList>
    </citation>
    <scope>NUCLEOTIDE SEQUENCE [LARGE SCALE GENOMIC DNA]</scope>
</reference>
<evidence type="ECO:0008006" key="4">
    <source>
        <dbReference type="Google" id="ProtNLM"/>
    </source>
</evidence>
<comment type="caution">
    <text evidence="2">The sequence shown here is derived from an EMBL/GenBank/DDBJ whole genome shotgun (WGS) entry which is preliminary data.</text>
</comment>
<evidence type="ECO:0000313" key="3">
    <source>
        <dbReference type="Proteomes" id="UP000775872"/>
    </source>
</evidence>
<feature type="region of interest" description="Disordered" evidence="1">
    <location>
        <begin position="518"/>
        <end position="544"/>
    </location>
</feature>
<organism evidence="2 3">
    <name type="scientific">Clonostachys solani</name>
    <dbReference type="NCBI Taxonomy" id="160281"/>
    <lineage>
        <taxon>Eukaryota</taxon>
        <taxon>Fungi</taxon>
        <taxon>Dikarya</taxon>
        <taxon>Ascomycota</taxon>
        <taxon>Pezizomycotina</taxon>
        <taxon>Sordariomycetes</taxon>
        <taxon>Hypocreomycetidae</taxon>
        <taxon>Hypocreales</taxon>
        <taxon>Bionectriaceae</taxon>
        <taxon>Clonostachys</taxon>
    </lineage>
</organism>
<name>A0A9N9ZBX7_9HYPO</name>
<dbReference type="OrthoDB" id="5326588at2759"/>